<dbReference type="EMBL" id="MSTI01000178">
    <property type="protein sequence ID" value="OLV15474.1"/>
    <property type="molecule type" value="Genomic_DNA"/>
</dbReference>
<reference evidence="1 2" key="1">
    <citation type="submission" date="2017-01" db="EMBL/GenBank/DDBJ databases">
        <title>Genome Analysis of Deinococcus marmoris KOPRI26562.</title>
        <authorList>
            <person name="Kim J.H."/>
            <person name="Oh H.-M."/>
        </authorList>
    </citation>
    <scope>NUCLEOTIDE SEQUENCE [LARGE SCALE GENOMIC DNA]</scope>
    <source>
        <strain evidence="1 2">KOPRI26562</strain>
    </source>
</reference>
<dbReference type="OrthoDB" id="9801392at2"/>
<organism evidence="1 2">
    <name type="scientific">Deinococcus marmoris</name>
    <dbReference type="NCBI Taxonomy" id="249408"/>
    <lineage>
        <taxon>Bacteria</taxon>
        <taxon>Thermotogati</taxon>
        <taxon>Deinococcota</taxon>
        <taxon>Deinococci</taxon>
        <taxon>Deinococcales</taxon>
        <taxon>Deinococcaceae</taxon>
        <taxon>Deinococcus</taxon>
    </lineage>
</organism>
<accession>A0A1U7NRD3</accession>
<dbReference type="RefSeq" id="WP_075836973.1">
    <property type="nucleotide sequence ID" value="NZ_MSTI01000178.1"/>
</dbReference>
<name>A0A1U7NRD3_9DEIO</name>
<gene>
    <name evidence="1" type="ORF">BOO71_0014659</name>
</gene>
<protein>
    <submittedName>
        <fullName evidence="1">Uncharacterized protein</fullName>
    </submittedName>
</protein>
<comment type="caution">
    <text evidence="1">The sequence shown here is derived from an EMBL/GenBank/DDBJ whole genome shotgun (WGS) entry which is preliminary data.</text>
</comment>
<sequence>MPLTLTQLRKSTQEMDAPELRGLIEELFKANVTNKRLLTALLEGDSSDLLAKLDSELLRAFRDEGRMPTMRVGGAKKALAAYLKVASPMQALDAELRYVEAGIRCLNAYGDWPENNYSSMEKVFESALKRARTLDADAVPHKRLTALVKDGGGFGYGFSDQLQWLYDEFMEELEGD</sequence>
<evidence type="ECO:0000313" key="2">
    <source>
        <dbReference type="Proteomes" id="UP000186607"/>
    </source>
</evidence>
<dbReference type="AlphaFoldDB" id="A0A1U7NRD3"/>
<evidence type="ECO:0000313" key="1">
    <source>
        <dbReference type="EMBL" id="OLV15474.1"/>
    </source>
</evidence>
<dbReference type="Proteomes" id="UP000186607">
    <property type="component" value="Unassembled WGS sequence"/>
</dbReference>
<proteinExistence type="predicted"/>
<dbReference type="STRING" id="249408.BOO71_0014659"/>
<keyword evidence="2" id="KW-1185">Reference proteome</keyword>